<feature type="compositionally biased region" description="Basic and acidic residues" evidence="1">
    <location>
        <begin position="118"/>
        <end position="139"/>
    </location>
</feature>
<feature type="region of interest" description="Disordered" evidence="1">
    <location>
        <begin position="183"/>
        <end position="214"/>
    </location>
</feature>
<evidence type="ECO:0000256" key="1">
    <source>
        <dbReference type="SAM" id="MobiDB-lite"/>
    </source>
</evidence>
<feature type="region of interest" description="Disordered" evidence="1">
    <location>
        <begin position="1"/>
        <end position="25"/>
    </location>
</feature>
<organism evidence="2 3">
    <name type="scientific">Zasmidium cellare</name>
    <name type="common">Wine cellar mold</name>
    <name type="synonym">Racodium cellare</name>
    <dbReference type="NCBI Taxonomy" id="395010"/>
    <lineage>
        <taxon>Eukaryota</taxon>
        <taxon>Fungi</taxon>
        <taxon>Dikarya</taxon>
        <taxon>Ascomycota</taxon>
        <taxon>Pezizomycotina</taxon>
        <taxon>Dothideomycetes</taxon>
        <taxon>Dothideomycetidae</taxon>
        <taxon>Mycosphaerellales</taxon>
        <taxon>Mycosphaerellaceae</taxon>
        <taxon>Zasmidium</taxon>
    </lineage>
</organism>
<evidence type="ECO:0000313" key="3">
    <source>
        <dbReference type="Proteomes" id="UP001305779"/>
    </source>
</evidence>
<feature type="region of interest" description="Disordered" evidence="1">
    <location>
        <begin position="37"/>
        <end position="169"/>
    </location>
</feature>
<keyword evidence="3" id="KW-1185">Reference proteome</keyword>
<dbReference type="EMBL" id="JAXOVC010000008">
    <property type="protein sequence ID" value="KAK4497964.1"/>
    <property type="molecule type" value="Genomic_DNA"/>
</dbReference>
<gene>
    <name evidence="2" type="ORF">PRZ48_010620</name>
</gene>
<protein>
    <submittedName>
        <fullName evidence="2">Uncharacterized protein</fullName>
    </submittedName>
</protein>
<comment type="caution">
    <text evidence="2">The sequence shown here is derived from an EMBL/GenBank/DDBJ whole genome shotgun (WGS) entry which is preliminary data.</text>
</comment>
<evidence type="ECO:0000313" key="2">
    <source>
        <dbReference type="EMBL" id="KAK4497964.1"/>
    </source>
</evidence>
<feature type="compositionally biased region" description="Basic and acidic residues" evidence="1">
    <location>
        <begin position="89"/>
        <end position="102"/>
    </location>
</feature>
<feature type="compositionally biased region" description="Basic and acidic residues" evidence="1">
    <location>
        <begin position="147"/>
        <end position="156"/>
    </location>
</feature>
<proteinExistence type="predicted"/>
<dbReference type="Proteomes" id="UP001305779">
    <property type="component" value="Unassembled WGS sequence"/>
</dbReference>
<sequence>MMILSRLSPTANSLTSTSNAEQIRIDGFMREQADIEETMKQSDGQVKPRRKGRAQFRPSDVPRSVLGQDSIDDTLQSDPTDPLNAPVHSESEDRTTTPRENKQPVTKQLRSVGNNRGPLERKREGDTRFRQSKDMDSKGDGIGATETRIKKTRGNEADPVPLTPQDRANDNKVVRELCGFDDDVQSGELEGSNDQLLDDAEDDAHPNEEADTNEDDAAIEYDEGILKACFDNLRASLPPAERRRWDEYHATAKRAVLKPLPHIDVVPTHWKVVSDEALARAQARFPALKGWVADLFHHLIAILSHENARKPFMPEYDPEDTVAPISPPDARLMFKWHYPTHVAGPGQHVHGETLDRYNPSTGVISRRFYNEANTAHVDKYCSRLDPTSPQPYMKAGNIDQRMRQILDECWAAYLRASEAQCIVLVGEVQLESYRRLHRAENLVEIPFEDGVSIYGQPAKLMYGPLVIVIYHPSSRSFFREDKRFYFDRVVNAFAHAAGMTIRDVDPFGFSKSRTMFQKRLKRQVGPPPMPAPVVPRRRPAAIPLGPPKPFVAPVRPVVPPTQPTPPRQDGPVLHRKPPAVVEAFASRLTSVNNNTLNNFRITPARYARTDQRTWPCQFTFGH</sequence>
<name>A0ABR0E952_ZASCE</name>
<reference evidence="2 3" key="1">
    <citation type="journal article" date="2023" name="G3 (Bethesda)">
        <title>A chromosome-level genome assembly of Zasmidium syzygii isolated from banana leaves.</title>
        <authorList>
            <person name="van Westerhoven A.C."/>
            <person name="Mehrabi R."/>
            <person name="Talebi R."/>
            <person name="Steentjes M.B.F."/>
            <person name="Corcolon B."/>
            <person name="Chong P.A."/>
            <person name="Kema G.H.J."/>
            <person name="Seidl M.F."/>
        </authorList>
    </citation>
    <scope>NUCLEOTIDE SEQUENCE [LARGE SCALE GENOMIC DNA]</scope>
    <source>
        <strain evidence="2 3">P124</strain>
    </source>
</reference>
<feature type="compositionally biased region" description="Polar residues" evidence="1">
    <location>
        <begin position="7"/>
        <end position="21"/>
    </location>
</feature>
<accession>A0ABR0E952</accession>
<feature type="compositionally biased region" description="Polar residues" evidence="1">
    <location>
        <begin position="103"/>
        <end position="114"/>
    </location>
</feature>